<feature type="compositionally biased region" description="Basic and acidic residues" evidence="1">
    <location>
        <begin position="277"/>
        <end position="289"/>
    </location>
</feature>
<dbReference type="STRING" id="1120955.SAMN03080610_00176"/>
<protein>
    <submittedName>
        <fullName evidence="4">Molybdenum cofactor sulfurylase</fullName>
    </submittedName>
</protein>
<dbReference type="InterPro" id="IPR027051">
    <property type="entry name" value="XdhC_Rossmann_dom"/>
</dbReference>
<dbReference type="Pfam" id="PF02625">
    <property type="entry name" value="XdhC_CoxI"/>
    <property type="match status" value="1"/>
</dbReference>
<dbReference type="Pfam" id="PF13478">
    <property type="entry name" value="XdhC_C"/>
    <property type="match status" value="1"/>
</dbReference>
<dbReference type="InterPro" id="IPR003777">
    <property type="entry name" value="XdhC_CoxI"/>
</dbReference>
<reference evidence="4 5" key="1">
    <citation type="submission" date="2016-10" db="EMBL/GenBank/DDBJ databases">
        <authorList>
            <person name="de Groot N.N."/>
        </authorList>
    </citation>
    <scope>NUCLEOTIDE SEQUENCE [LARGE SCALE GENOMIC DNA]</scope>
    <source>
        <strain evidence="4 5">DSM 2698</strain>
    </source>
</reference>
<dbReference type="InterPro" id="IPR036291">
    <property type="entry name" value="NAD(P)-bd_dom_sf"/>
</dbReference>
<keyword evidence="5" id="KW-1185">Reference proteome</keyword>
<gene>
    <name evidence="4" type="ORF">SAMN03080610_00176</name>
</gene>
<dbReference type="NCBIfam" id="TIGR02964">
    <property type="entry name" value="xanthine_xdhC"/>
    <property type="match status" value="1"/>
</dbReference>
<dbReference type="PANTHER" id="PTHR30388:SF6">
    <property type="entry name" value="XANTHINE DEHYDROGENASE SUBUNIT A-RELATED"/>
    <property type="match status" value="1"/>
</dbReference>
<evidence type="ECO:0000313" key="5">
    <source>
        <dbReference type="Proteomes" id="UP000199347"/>
    </source>
</evidence>
<evidence type="ECO:0000259" key="3">
    <source>
        <dbReference type="Pfam" id="PF13478"/>
    </source>
</evidence>
<evidence type="ECO:0000313" key="4">
    <source>
        <dbReference type="EMBL" id="SCZ20744.1"/>
    </source>
</evidence>
<dbReference type="PANTHER" id="PTHR30388">
    <property type="entry name" value="ALDEHYDE OXIDOREDUCTASE MOLYBDENUM COFACTOR ASSEMBLY PROTEIN"/>
    <property type="match status" value="1"/>
</dbReference>
<organism evidence="4 5">
    <name type="scientific">Afifella marina DSM 2698</name>
    <dbReference type="NCBI Taxonomy" id="1120955"/>
    <lineage>
        <taxon>Bacteria</taxon>
        <taxon>Pseudomonadati</taxon>
        <taxon>Pseudomonadota</taxon>
        <taxon>Alphaproteobacteria</taxon>
        <taxon>Hyphomicrobiales</taxon>
        <taxon>Afifellaceae</taxon>
        <taxon>Afifella</taxon>
    </lineage>
</organism>
<sequence>MSGLAAKMRAALDEGRPAILVEVDEARGSTPREAGAAMLVTETDFAGTIGGGVLEYEALAEARRMLAGERGSEERDVPLGPDLGQCCGGRVGLSFRRVDRQLAADIEAREAAERAACPSVFVFGAGHVGRALAAALALLPFRTTIVDPREEMLSDLPEDVETVWTALLEAVIADAPAGSAAIIATHSHALDFAVAYAALKRGDFAYTGMIGSKTKRAQFERWACGEGLARANVDRLILPIGSATLKDKRPPVIAALVAAEVTVCLLEKRPSVQADEMATRTCRERHGDGRQTATARA</sequence>
<dbReference type="EMBL" id="FMVW01000001">
    <property type="protein sequence ID" value="SCZ20744.1"/>
    <property type="molecule type" value="Genomic_DNA"/>
</dbReference>
<name>A0A1G5M7H8_AFIMA</name>
<feature type="region of interest" description="Disordered" evidence="1">
    <location>
        <begin position="275"/>
        <end position="297"/>
    </location>
</feature>
<dbReference type="InterPro" id="IPR052698">
    <property type="entry name" value="MoCofactor_Util/Proc"/>
</dbReference>
<dbReference type="InterPro" id="IPR014308">
    <property type="entry name" value="Xanthine_DH_XdhC"/>
</dbReference>
<dbReference type="Proteomes" id="UP000199347">
    <property type="component" value="Unassembled WGS sequence"/>
</dbReference>
<dbReference type="AlphaFoldDB" id="A0A1G5M7H8"/>
<dbReference type="SUPFAM" id="SSF51735">
    <property type="entry name" value="NAD(P)-binding Rossmann-fold domains"/>
    <property type="match status" value="1"/>
</dbReference>
<proteinExistence type="predicted"/>
<dbReference type="Gene3D" id="3.40.50.720">
    <property type="entry name" value="NAD(P)-binding Rossmann-like Domain"/>
    <property type="match status" value="1"/>
</dbReference>
<feature type="domain" description="XdhC Rossmann" evidence="3">
    <location>
        <begin position="120"/>
        <end position="261"/>
    </location>
</feature>
<accession>A0A1G5M7H8</accession>
<evidence type="ECO:0000259" key="2">
    <source>
        <dbReference type="Pfam" id="PF02625"/>
    </source>
</evidence>
<dbReference type="RefSeq" id="WP_244514342.1">
    <property type="nucleotide sequence ID" value="NZ_FMVW01000001.1"/>
</dbReference>
<feature type="domain" description="XdhC- CoxI" evidence="2">
    <location>
        <begin position="12"/>
        <end position="69"/>
    </location>
</feature>
<evidence type="ECO:0000256" key="1">
    <source>
        <dbReference type="SAM" id="MobiDB-lite"/>
    </source>
</evidence>